<name>A0AAV4HCX2_9GAST</name>
<feature type="compositionally biased region" description="Low complexity" evidence="1">
    <location>
        <begin position="351"/>
        <end position="363"/>
    </location>
</feature>
<feature type="compositionally biased region" description="Polar residues" evidence="1">
    <location>
        <begin position="181"/>
        <end position="193"/>
    </location>
</feature>
<feature type="region of interest" description="Disordered" evidence="1">
    <location>
        <begin position="105"/>
        <end position="125"/>
    </location>
</feature>
<evidence type="ECO:0000313" key="2">
    <source>
        <dbReference type="EMBL" id="GFR94893.1"/>
    </source>
</evidence>
<feature type="compositionally biased region" description="Basic and acidic residues" evidence="1">
    <location>
        <begin position="269"/>
        <end position="284"/>
    </location>
</feature>
<dbReference type="AlphaFoldDB" id="A0AAV4HCX2"/>
<evidence type="ECO:0000313" key="3">
    <source>
        <dbReference type="Proteomes" id="UP000762676"/>
    </source>
</evidence>
<keyword evidence="3" id="KW-1185">Reference proteome</keyword>
<feature type="compositionally biased region" description="Acidic residues" evidence="1">
    <location>
        <begin position="1"/>
        <end position="51"/>
    </location>
</feature>
<reference evidence="2 3" key="1">
    <citation type="journal article" date="2021" name="Elife">
        <title>Chloroplast acquisition without the gene transfer in kleptoplastic sea slugs, Plakobranchus ocellatus.</title>
        <authorList>
            <person name="Maeda T."/>
            <person name="Takahashi S."/>
            <person name="Yoshida T."/>
            <person name="Shimamura S."/>
            <person name="Takaki Y."/>
            <person name="Nagai Y."/>
            <person name="Toyoda A."/>
            <person name="Suzuki Y."/>
            <person name="Arimoto A."/>
            <person name="Ishii H."/>
            <person name="Satoh N."/>
            <person name="Nishiyama T."/>
            <person name="Hasebe M."/>
            <person name="Maruyama T."/>
            <person name="Minagawa J."/>
            <person name="Obokata J."/>
            <person name="Shigenobu S."/>
        </authorList>
    </citation>
    <scope>NUCLEOTIDE SEQUENCE [LARGE SCALE GENOMIC DNA]</scope>
</reference>
<gene>
    <name evidence="2" type="ORF">ElyMa_006261000</name>
</gene>
<organism evidence="2 3">
    <name type="scientific">Elysia marginata</name>
    <dbReference type="NCBI Taxonomy" id="1093978"/>
    <lineage>
        <taxon>Eukaryota</taxon>
        <taxon>Metazoa</taxon>
        <taxon>Spiralia</taxon>
        <taxon>Lophotrochozoa</taxon>
        <taxon>Mollusca</taxon>
        <taxon>Gastropoda</taxon>
        <taxon>Heterobranchia</taxon>
        <taxon>Euthyneura</taxon>
        <taxon>Panpulmonata</taxon>
        <taxon>Sacoglossa</taxon>
        <taxon>Placobranchoidea</taxon>
        <taxon>Plakobranchidae</taxon>
        <taxon>Elysia</taxon>
    </lineage>
</organism>
<feature type="region of interest" description="Disordered" evidence="1">
    <location>
        <begin position="1"/>
        <end position="92"/>
    </location>
</feature>
<feature type="region of interest" description="Disordered" evidence="1">
    <location>
        <begin position="159"/>
        <end position="375"/>
    </location>
</feature>
<feature type="compositionally biased region" description="Polar residues" evidence="1">
    <location>
        <begin position="52"/>
        <end position="92"/>
    </location>
</feature>
<dbReference type="Proteomes" id="UP000762676">
    <property type="component" value="Unassembled WGS sequence"/>
</dbReference>
<sequence>EEDEDQVEDDEEEDYEDDDEEDEDEEEDEDIEDEAGGENDDVEIIDGDESSEVQPAQATSNVEPTQYRPSATLQPLSAAQTGERSQDTTRTQQIAPFMLATQSLMEDDDCTVPSTPTLAQPRRGDGFAEALNSPAVNQRFLFGADSGNNPDLAQLESQRALGVDDTRMDLSQFDETGGRSMPSTPTVIVTQPDSFPADSQEDADTTLQEAETQDYSGSGEADQGGEEDDDLLEGDRDQEEEVAEEEVVEEDTPSSDPQASGEGPSRPGTGKEEPDASSQEKPEGTDSSAGASSSSSQSLATVMGGAAIPPLVSGQPQQTRTVQGRAQGLRRGGPTRGRGAPQYWGSGGASSSGSSRGAVSYRGSRGGRGGFRGSH</sequence>
<proteinExistence type="predicted"/>
<protein>
    <submittedName>
        <fullName evidence="2">Nucleoprotein TPR</fullName>
    </submittedName>
</protein>
<feature type="compositionally biased region" description="Polar residues" evidence="1">
    <location>
        <begin position="205"/>
        <end position="215"/>
    </location>
</feature>
<dbReference type="EMBL" id="BMAT01012574">
    <property type="protein sequence ID" value="GFR94893.1"/>
    <property type="molecule type" value="Genomic_DNA"/>
</dbReference>
<feature type="compositionally biased region" description="Polar residues" evidence="1">
    <location>
        <begin position="314"/>
        <end position="324"/>
    </location>
</feature>
<feature type="compositionally biased region" description="Low complexity" evidence="1">
    <location>
        <begin position="287"/>
        <end position="300"/>
    </location>
</feature>
<feature type="compositionally biased region" description="Acidic residues" evidence="1">
    <location>
        <begin position="223"/>
        <end position="253"/>
    </location>
</feature>
<feature type="compositionally biased region" description="Gly residues" evidence="1">
    <location>
        <begin position="364"/>
        <end position="375"/>
    </location>
</feature>
<comment type="caution">
    <text evidence="2">The sequence shown here is derived from an EMBL/GenBank/DDBJ whole genome shotgun (WGS) entry which is preliminary data.</text>
</comment>
<feature type="non-terminal residue" evidence="2">
    <location>
        <position position="1"/>
    </location>
</feature>
<accession>A0AAV4HCX2</accession>
<evidence type="ECO:0000256" key="1">
    <source>
        <dbReference type="SAM" id="MobiDB-lite"/>
    </source>
</evidence>